<organism evidence="2 3">
    <name type="scientific">Dokdonella fugitiva</name>
    <dbReference type="NCBI Taxonomy" id="328517"/>
    <lineage>
        <taxon>Bacteria</taxon>
        <taxon>Pseudomonadati</taxon>
        <taxon>Pseudomonadota</taxon>
        <taxon>Gammaproteobacteria</taxon>
        <taxon>Lysobacterales</taxon>
        <taxon>Rhodanobacteraceae</taxon>
        <taxon>Dokdonella</taxon>
    </lineage>
</organism>
<dbReference type="SUPFAM" id="SSF51735">
    <property type="entry name" value="NAD(P)-binding Rossmann-fold domains"/>
    <property type="match status" value="1"/>
</dbReference>
<feature type="domain" description="NAD(P)-binding" evidence="1">
    <location>
        <begin position="7"/>
        <end position="198"/>
    </location>
</feature>
<name>A0A839EQ71_9GAMM</name>
<evidence type="ECO:0000313" key="2">
    <source>
        <dbReference type="EMBL" id="MBA8885875.1"/>
    </source>
</evidence>
<dbReference type="GO" id="GO:0016646">
    <property type="term" value="F:oxidoreductase activity, acting on the CH-NH group of donors, NAD or NADP as acceptor"/>
    <property type="evidence" value="ECO:0007669"/>
    <property type="project" value="TreeGrafter"/>
</dbReference>
<proteinExistence type="predicted"/>
<dbReference type="AlphaFoldDB" id="A0A839EQ71"/>
<accession>A0A839EQ71</accession>
<protein>
    <recommendedName>
        <fullName evidence="1">NAD(P)-binding domain-containing protein</fullName>
    </recommendedName>
</protein>
<dbReference type="CDD" id="cd05244">
    <property type="entry name" value="BVR-B_like_SDR_a"/>
    <property type="match status" value="1"/>
</dbReference>
<dbReference type="Proteomes" id="UP000550401">
    <property type="component" value="Unassembled WGS sequence"/>
</dbReference>
<dbReference type="Pfam" id="PF13460">
    <property type="entry name" value="NAD_binding_10"/>
    <property type="match status" value="1"/>
</dbReference>
<dbReference type="InterPro" id="IPR051606">
    <property type="entry name" value="Polyketide_Oxido-like"/>
</dbReference>
<dbReference type="Gene3D" id="3.40.50.720">
    <property type="entry name" value="NAD(P)-binding Rossmann-like Domain"/>
    <property type="match status" value="1"/>
</dbReference>
<keyword evidence="3" id="KW-1185">Reference proteome</keyword>
<dbReference type="EMBL" id="JACGXL010000001">
    <property type="protein sequence ID" value="MBA8885875.1"/>
    <property type="molecule type" value="Genomic_DNA"/>
</dbReference>
<dbReference type="PANTHER" id="PTHR43355">
    <property type="entry name" value="FLAVIN REDUCTASE (NADPH)"/>
    <property type="match status" value="1"/>
</dbReference>
<dbReference type="PANTHER" id="PTHR43355:SF2">
    <property type="entry name" value="FLAVIN REDUCTASE (NADPH)"/>
    <property type="match status" value="1"/>
</dbReference>
<reference evidence="2 3" key="1">
    <citation type="submission" date="2020-07" db="EMBL/GenBank/DDBJ databases">
        <title>Genomic Encyclopedia of Type Strains, Phase IV (KMG-V): Genome sequencing to study the core and pangenomes of soil and plant-associated prokaryotes.</title>
        <authorList>
            <person name="Whitman W."/>
        </authorList>
    </citation>
    <scope>NUCLEOTIDE SEQUENCE [LARGE SCALE GENOMIC DNA]</scope>
    <source>
        <strain evidence="2 3">RH2WT43</strain>
    </source>
</reference>
<sequence length="213" mass="22580">MKTVLIGATGYVGGALLKELLDRGHSVGAIVRDAARLPPPQPRLAVLKADPFDPASIAAAVAGHDAVISAYSPGLADPHLYEHHVAAMTAIVDGVARSGVERLLVVGGAGTLEAAPGLQLVDTPEFPAQWKATALATRESLAVLRRSALRWSFLAPAAHLEPGERTGRFRLGDGALLVDADGQSRISLQDYAVAMIDELEMPRHERRLFNVAY</sequence>
<dbReference type="InterPro" id="IPR036291">
    <property type="entry name" value="NAD(P)-bd_dom_sf"/>
</dbReference>
<gene>
    <name evidence="2" type="ORF">FHW12_000066</name>
</gene>
<dbReference type="RefSeq" id="WP_182529000.1">
    <property type="nucleotide sequence ID" value="NZ_JACGXL010000001.1"/>
</dbReference>
<dbReference type="InterPro" id="IPR016040">
    <property type="entry name" value="NAD(P)-bd_dom"/>
</dbReference>
<evidence type="ECO:0000313" key="3">
    <source>
        <dbReference type="Proteomes" id="UP000550401"/>
    </source>
</evidence>
<evidence type="ECO:0000259" key="1">
    <source>
        <dbReference type="Pfam" id="PF13460"/>
    </source>
</evidence>
<comment type="caution">
    <text evidence="2">The sequence shown here is derived from an EMBL/GenBank/DDBJ whole genome shotgun (WGS) entry which is preliminary data.</text>
</comment>